<evidence type="ECO:0000259" key="8">
    <source>
        <dbReference type="PROSITE" id="PS50103"/>
    </source>
</evidence>
<dbReference type="InterPro" id="IPR036855">
    <property type="entry name" value="Znf_CCCH_sf"/>
</dbReference>
<dbReference type="GO" id="GO:0003729">
    <property type="term" value="F:mRNA binding"/>
    <property type="evidence" value="ECO:0007669"/>
    <property type="project" value="TreeGrafter"/>
</dbReference>
<feature type="domain" description="C3H1-type" evidence="8">
    <location>
        <begin position="254"/>
        <end position="282"/>
    </location>
</feature>
<evidence type="ECO:0000256" key="1">
    <source>
        <dbReference type="ARBA" id="ARBA00022723"/>
    </source>
</evidence>
<dbReference type="PANTHER" id="PTHR12506">
    <property type="entry name" value="PROTEIN PHOSPHATASE RELATED"/>
    <property type="match status" value="1"/>
</dbReference>
<keyword evidence="2" id="KW-0677">Repeat</keyword>
<evidence type="ECO:0000256" key="3">
    <source>
        <dbReference type="ARBA" id="ARBA00022771"/>
    </source>
</evidence>
<feature type="zinc finger region" description="C3H1-type" evidence="6">
    <location>
        <begin position="254"/>
        <end position="282"/>
    </location>
</feature>
<feature type="region of interest" description="Disordered" evidence="7">
    <location>
        <begin position="286"/>
        <end position="310"/>
    </location>
</feature>
<dbReference type="FunFam" id="4.10.1000.10:FF:000033">
    <property type="entry name" value="zinc finger CCCH domain-containing protein 37"/>
    <property type="match status" value="1"/>
</dbReference>
<evidence type="ECO:0000256" key="4">
    <source>
        <dbReference type="ARBA" id="ARBA00022833"/>
    </source>
</evidence>
<evidence type="ECO:0000313" key="9">
    <source>
        <dbReference type="EMBL" id="QEX51185.1"/>
    </source>
</evidence>
<evidence type="ECO:0000256" key="7">
    <source>
        <dbReference type="SAM" id="MobiDB-lite"/>
    </source>
</evidence>
<dbReference type="PANTHER" id="PTHR12506:SF82">
    <property type="entry name" value="ZINC FINGER CCCH DOMAIN-CONTAINING PROTEIN 64-RELATED"/>
    <property type="match status" value="1"/>
</dbReference>
<feature type="domain" description="C3H1-type" evidence="8">
    <location>
        <begin position="335"/>
        <end position="363"/>
    </location>
</feature>
<organism evidence="9">
    <name type="scientific">Cymbidium ensifolium</name>
    <name type="common">Orchid</name>
    <name type="synonym">Epidendrum ensifolium</name>
    <dbReference type="NCBI Taxonomy" id="78740"/>
    <lineage>
        <taxon>Eukaryota</taxon>
        <taxon>Viridiplantae</taxon>
        <taxon>Streptophyta</taxon>
        <taxon>Embryophyta</taxon>
        <taxon>Tracheophyta</taxon>
        <taxon>Spermatophyta</taxon>
        <taxon>Magnoliopsida</taxon>
        <taxon>Liliopsida</taxon>
        <taxon>Asparagales</taxon>
        <taxon>Orchidaceae</taxon>
        <taxon>Epidendroideae</taxon>
        <taxon>Cymbidieae</taxon>
        <taxon>Cymbidiinae</taxon>
        <taxon>Cymbidium</taxon>
    </lineage>
</organism>
<dbReference type="InterPro" id="IPR000571">
    <property type="entry name" value="Znf_CCCH"/>
</dbReference>
<feature type="domain" description="C3H1-type" evidence="8">
    <location>
        <begin position="151"/>
        <end position="179"/>
    </location>
</feature>
<dbReference type="GO" id="GO:0008270">
    <property type="term" value="F:zinc ion binding"/>
    <property type="evidence" value="ECO:0007669"/>
    <property type="project" value="UniProtKB-KW"/>
</dbReference>
<keyword evidence="3 6" id="KW-0863">Zinc-finger</keyword>
<protein>
    <submittedName>
        <fullName evidence="9">Zinc finger CCCH domain-containing protein 37-like isoform X5</fullName>
    </submittedName>
</protein>
<feature type="compositionally biased region" description="Acidic residues" evidence="7">
    <location>
        <begin position="512"/>
        <end position="533"/>
    </location>
</feature>
<feature type="zinc finger region" description="C3H1-type" evidence="6">
    <location>
        <begin position="335"/>
        <end position="363"/>
    </location>
</feature>
<accession>A0A5J6NB55</accession>
<keyword evidence="5" id="KW-0238">DNA-binding</keyword>
<dbReference type="InterPro" id="IPR050974">
    <property type="entry name" value="Plant_ZF_CCCH"/>
</dbReference>
<proteinExistence type="evidence at transcript level"/>
<keyword evidence="1 6" id="KW-0479">Metal-binding</keyword>
<feature type="domain" description="C3H1-type" evidence="8">
    <location>
        <begin position="416"/>
        <end position="444"/>
    </location>
</feature>
<sequence length="533" mass="57563">MSKQIYYNASISGGAGGVYSLYGAEPYLPAAVGSSLYSADGTAITGVGERASYVYTTQSTGLRAPGTEIPGVGVYSAGKIGAKSVSLRGADVLGVTTTVNAESKRSAEALYNQSILAHSTIGASDGLLSSYSLAKRPKLLSVSHLPMYPQRPGEKDCVHYMLTRTCKFGEACKFDHPVWVPEGGIPDWKEVPLIPTSESLPERPGEPDCPYFLKTQTCKYGLKCKFNHPREKSRTSVTVVESVEFPANSELPERPSEAVCAFYEKTGKCKFGANCKYHHPKDIQIQPVGKDTGYPEKNESTTNNADAAGGDTKQAKTFIPFSPALMHNSKGLPIRPGETDCPFYLKTGSCKYGATCRYSHPDRIFINPTHTANLGNAILTPAIASYPIGIINPTAAFLPSIDPRLNQLGATVYPQRPGEIECDYYMRNGHCKFGERCKFHHPIDRTAPTAVSAKPTQESVKLTLAGLPRREGSVACPFYMKTGTCKYAVACRFDHPPPGEAIAMAQISTGEIAEDDSDTSDDELEEDSSESSE</sequence>
<feature type="zinc finger region" description="C3H1-type" evidence="6">
    <location>
        <begin position="203"/>
        <end position="231"/>
    </location>
</feature>
<evidence type="ECO:0000256" key="5">
    <source>
        <dbReference type="ARBA" id="ARBA00023125"/>
    </source>
</evidence>
<dbReference type="SMART" id="SM00356">
    <property type="entry name" value="ZnF_C3H1"/>
    <property type="match status" value="6"/>
</dbReference>
<feature type="domain" description="C3H1-type" evidence="8">
    <location>
        <begin position="203"/>
        <end position="231"/>
    </location>
</feature>
<feature type="zinc finger region" description="C3H1-type" evidence="6">
    <location>
        <begin position="416"/>
        <end position="444"/>
    </location>
</feature>
<dbReference type="AlphaFoldDB" id="A0A5J6NB55"/>
<dbReference type="GO" id="GO:0003677">
    <property type="term" value="F:DNA binding"/>
    <property type="evidence" value="ECO:0007669"/>
    <property type="project" value="UniProtKB-KW"/>
</dbReference>
<feature type="domain" description="C3H1-type" evidence="8">
    <location>
        <begin position="470"/>
        <end position="498"/>
    </location>
</feature>
<dbReference type="PROSITE" id="PS50103">
    <property type="entry name" value="ZF_C3H1"/>
    <property type="match status" value="6"/>
</dbReference>
<feature type="region of interest" description="Disordered" evidence="7">
    <location>
        <begin position="508"/>
        <end position="533"/>
    </location>
</feature>
<evidence type="ECO:0000256" key="6">
    <source>
        <dbReference type="PROSITE-ProRule" id="PRU00723"/>
    </source>
</evidence>
<dbReference type="EMBL" id="MK673662">
    <property type="protein sequence ID" value="QEX51185.1"/>
    <property type="molecule type" value="mRNA"/>
</dbReference>
<name>A0A5J6NB55_CYMEN</name>
<keyword evidence="4 6" id="KW-0862">Zinc</keyword>
<dbReference type="Gene3D" id="4.10.1000.10">
    <property type="entry name" value="Zinc finger, CCCH-type"/>
    <property type="match status" value="3"/>
</dbReference>
<feature type="zinc finger region" description="C3H1-type" evidence="6">
    <location>
        <begin position="470"/>
        <end position="498"/>
    </location>
</feature>
<dbReference type="SUPFAM" id="SSF90229">
    <property type="entry name" value="CCCH zinc finger"/>
    <property type="match status" value="4"/>
</dbReference>
<reference evidence="9" key="1">
    <citation type="journal article" date="2015" name="PLoS ONE">
        <title>Digital Gene Expression Analysis Based on De Novo Transcriptome Assembly Reveals New Genes Associated with Floral Organ Differentiation of the Orchid Plant Cymbidium ensifolium.</title>
        <authorList>
            <person name="Yang F."/>
            <person name="Zhu G."/>
        </authorList>
    </citation>
    <scope>NUCLEOTIDE SEQUENCE</scope>
</reference>
<evidence type="ECO:0000256" key="2">
    <source>
        <dbReference type="ARBA" id="ARBA00022737"/>
    </source>
</evidence>
<feature type="zinc finger region" description="C3H1-type" evidence="6">
    <location>
        <begin position="151"/>
        <end position="179"/>
    </location>
</feature>
<dbReference type="Pfam" id="PF00642">
    <property type="entry name" value="zf-CCCH"/>
    <property type="match status" value="6"/>
</dbReference>